<dbReference type="EMBL" id="CVRI01000059">
    <property type="protein sequence ID" value="CRL03469.1"/>
    <property type="molecule type" value="Genomic_DNA"/>
</dbReference>
<name>A0A1J1ITA5_9DIPT</name>
<organism evidence="2 3">
    <name type="scientific">Clunio marinus</name>
    <dbReference type="NCBI Taxonomy" id="568069"/>
    <lineage>
        <taxon>Eukaryota</taxon>
        <taxon>Metazoa</taxon>
        <taxon>Ecdysozoa</taxon>
        <taxon>Arthropoda</taxon>
        <taxon>Hexapoda</taxon>
        <taxon>Insecta</taxon>
        <taxon>Pterygota</taxon>
        <taxon>Neoptera</taxon>
        <taxon>Endopterygota</taxon>
        <taxon>Diptera</taxon>
        <taxon>Nematocera</taxon>
        <taxon>Chironomoidea</taxon>
        <taxon>Chironomidae</taxon>
        <taxon>Clunio</taxon>
    </lineage>
</organism>
<dbReference type="AlphaFoldDB" id="A0A1J1ITA5"/>
<gene>
    <name evidence="2" type="ORF">CLUMA_CG016939</name>
</gene>
<dbReference type="OrthoDB" id="6020506at2759"/>
<protein>
    <submittedName>
        <fullName evidence="2">CLUMA_CG016939, isoform A</fullName>
    </submittedName>
</protein>
<keyword evidence="3" id="KW-1185">Reference proteome</keyword>
<accession>A0A1J1ITA5</accession>
<reference evidence="2 3" key="1">
    <citation type="submission" date="2015-04" db="EMBL/GenBank/DDBJ databases">
        <authorList>
            <person name="Syromyatnikov M.Y."/>
            <person name="Popov V.N."/>
        </authorList>
    </citation>
    <scope>NUCLEOTIDE SEQUENCE [LARGE SCALE GENOMIC DNA]</scope>
</reference>
<evidence type="ECO:0000256" key="1">
    <source>
        <dbReference type="SAM" id="Phobius"/>
    </source>
</evidence>
<keyword evidence="1" id="KW-0472">Membrane</keyword>
<evidence type="ECO:0000313" key="3">
    <source>
        <dbReference type="Proteomes" id="UP000183832"/>
    </source>
</evidence>
<sequence>MLWQKPELNFSHLLHHPRGFPLKPTMLLTLRGAYKLFYWPIICEFLYGTIAFNLDCGKKS</sequence>
<evidence type="ECO:0000313" key="2">
    <source>
        <dbReference type="EMBL" id="CRL03469.1"/>
    </source>
</evidence>
<dbReference type="Proteomes" id="UP000183832">
    <property type="component" value="Unassembled WGS sequence"/>
</dbReference>
<proteinExistence type="predicted"/>
<keyword evidence="1" id="KW-0812">Transmembrane</keyword>
<feature type="transmembrane region" description="Helical" evidence="1">
    <location>
        <begin position="36"/>
        <end position="54"/>
    </location>
</feature>
<keyword evidence="1" id="KW-1133">Transmembrane helix</keyword>